<name>A0AAV0FMJ8_9ASTE</name>
<proteinExistence type="predicted"/>
<organism evidence="1 2">
    <name type="scientific">Cuscuta epithymum</name>
    <dbReference type="NCBI Taxonomy" id="186058"/>
    <lineage>
        <taxon>Eukaryota</taxon>
        <taxon>Viridiplantae</taxon>
        <taxon>Streptophyta</taxon>
        <taxon>Embryophyta</taxon>
        <taxon>Tracheophyta</taxon>
        <taxon>Spermatophyta</taxon>
        <taxon>Magnoliopsida</taxon>
        <taxon>eudicotyledons</taxon>
        <taxon>Gunneridae</taxon>
        <taxon>Pentapetalae</taxon>
        <taxon>asterids</taxon>
        <taxon>lamiids</taxon>
        <taxon>Solanales</taxon>
        <taxon>Convolvulaceae</taxon>
        <taxon>Cuscuteae</taxon>
        <taxon>Cuscuta</taxon>
        <taxon>Cuscuta subgen. Cuscuta</taxon>
    </lineage>
</organism>
<dbReference type="AlphaFoldDB" id="A0AAV0FMJ8"/>
<dbReference type="EMBL" id="CAMAPF010000997">
    <property type="protein sequence ID" value="CAH9136918.1"/>
    <property type="molecule type" value="Genomic_DNA"/>
</dbReference>
<dbReference type="Proteomes" id="UP001152523">
    <property type="component" value="Unassembled WGS sequence"/>
</dbReference>
<sequence>MQLTGAGIQANLRDWCRSLLLHCDHCCYCSEHRWSSGCAHCAEGYLGGAAKVKTGVLPSPGIVKVTRAMVEARRNFELGNSSLSYTRNNSLRFVFFLKFSVHQIFNHIF</sequence>
<evidence type="ECO:0000313" key="2">
    <source>
        <dbReference type="Proteomes" id="UP001152523"/>
    </source>
</evidence>
<protein>
    <submittedName>
        <fullName evidence="1">Uncharacterized protein</fullName>
    </submittedName>
</protein>
<accession>A0AAV0FMJ8</accession>
<gene>
    <name evidence="1" type="ORF">CEPIT_LOCUS35645</name>
</gene>
<comment type="caution">
    <text evidence="1">The sequence shown here is derived from an EMBL/GenBank/DDBJ whole genome shotgun (WGS) entry which is preliminary data.</text>
</comment>
<evidence type="ECO:0000313" key="1">
    <source>
        <dbReference type="EMBL" id="CAH9136918.1"/>
    </source>
</evidence>
<keyword evidence="2" id="KW-1185">Reference proteome</keyword>
<reference evidence="1" key="1">
    <citation type="submission" date="2022-07" db="EMBL/GenBank/DDBJ databases">
        <authorList>
            <person name="Macas J."/>
            <person name="Novak P."/>
            <person name="Neumann P."/>
        </authorList>
    </citation>
    <scope>NUCLEOTIDE SEQUENCE</scope>
</reference>